<dbReference type="InterPro" id="IPR001452">
    <property type="entry name" value="SH3_domain"/>
</dbReference>
<dbReference type="PROSITE" id="PS50096">
    <property type="entry name" value="IQ"/>
    <property type="match status" value="2"/>
</dbReference>
<dbReference type="PRINTS" id="PR00193">
    <property type="entry name" value="MYOSINHEAVY"/>
</dbReference>
<feature type="domain" description="Myosin motor" evidence="19">
    <location>
        <begin position="900"/>
        <end position="1586"/>
    </location>
</feature>
<dbReference type="Gene3D" id="1.20.58.530">
    <property type="match status" value="1"/>
</dbReference>
<feature type="region of interest" description="Disordered" evidence="15">
    <location>
        <begin position="248"/>
        <end position="295"/>
    </location>
</feature>
<dbReference type="OrthoDB" id="8182952at2759"/>
<evidence type="ECO:0000256" key="11">
    <source>
        <dbReference type="ARBA" id="ARBA00023203"/>
    </source>
</evidence>
<dbReference type="SUPFAM" id="SSF50044">
    <property type="entry name" value="SH3-domain"/>
    <property type="match status" value="1"/>
</dbReference>
<evidence type="ECO:0000259" key="17">
    <source>
        <dbReference type="PROSITE" id="PS50057"/>
    </source>
</evidence>
<feature type="region of interest" description="Disordered" evidence="15">
    <location>
        <begin position="2105"/>
        <end position="2136"/>
    </location>
</feature>
<gene>
    <name evidence="20" type="ORF">DUI87_05254</name>
</gene>
<keyword evidence="21" id="KW-1185">Reference proteome</keyword>
<dbReference type="Pfam" id="PF00784">
    <property type="entry name" value="MyTH4"/>
    <property type="match status" value="2"/>
</dbReference>
<feature type="region of interest" description="Disordered" evidence="15">
    <location>
        <begin position="1"/>
        <end position="186"/>
    </location>
</feature>
<feature type="coiled-coil region" evidence="14">
    <location>
        <begin position="1639"/>
        <end position="1673"/>
    </location>
</feature>
<dbReference type="InterPro" id="IPR036961">
    <property type="entry name" value="Kinesin_motor_dom_sf"/>
</dbReference>
<evidence type="ECO:0000256" key="12">
    <source>
        <dbReference type="PROSITE-ProRule" id="PRU00192"/>
    </source>
</evidence>
<dbReference type="InterPro" id="IPR019748">
    <property type="entry name" value="FERM_central"/>
</dbReference>
<dbReference type="STRING" id="333673.A0A3M0L3Q2"/>
<evidence type="ECO:0000256" key="9">
    <source>
        <dbReference type="ARBA" id="ARBA00023123"/>
    </source>
</evidence>
<dbReference type="InterPro" id="IPR059004">
    <property type="entry name" value="MYO15"/>
</dbReference>
<feature type="compositionally biased region" description="Gly residues" evidence="15">
    <location>
        <begin position="2107"/>
        <end position="2117"/>
    </location>
</feature>
<comment type="subcellular location">
    <subcellularLocation>
        <location evidence="1">Cytoplasm</location>
    </subcellularLocation>
</comment>
<evidence type="ECO:0000259" key="19">
    <source>
        <dbReference type="PROSITE" id="PS51456"/>
    </source>
</evidence>
<dbReference type="Gene3D" id="1.20.5.190">
    <property type="match status" value="1"/>
</dbReference>
<dbReference type="PROSITE" id="PS51016">
    <property type="entry name" value="MYTH4"/>
    <property type="match status" value="2"/>
</dbReference>
<dbReference type="EMBL" id="QRBI01000098">
    <property type="protein sequence ID" value="RMC17590.1"/>
    <property type="molecule type" value="Genomic_DNA"/>
</dbReference>
<dbReference type="InterPro" id="IPR000048">
    <property type="entry name" value="IQ_motif_EF-hand-BS"/>
</dbReference>
<organism evidence="20 21">
    <name type="scientific">Hirundo rustica rustica</name>
    <dbReference type="NCBI Taxonomy" id="333673"/>
    <lineage>
        <taxon>Eukaryota</taxon>
        <taxon>Metazoa</taxon>
        <taxon>Chordata</taxon>
        <taxon>Craniata</taxon>
        <taxon>Vertebrata</taxon>
        <taxon>Euteleostomi</taxon>
        <taxon>Archelosauria</taxon>
        <taxon>Archosauria</taxon>
        <taxon>Dinosauria</taxon>
        <taxon>Saurischia</taxon>
        <taxon>Theropoda</taxon>
        <taxon>Coelurosauria</taxon>
        <taxon>Aves</taxon>
        <taxon>Neognathae</taxon>
        <taxon>Neoaves</taxon>
        <taxon>Telluraves</taxon>
        <taxon>Australaves</taxon>
        <taxon>Passeriformes</taxon>
        <taxon>Sylvioidea</taxon>
        <taxon>Hirundinidae</taxon>
        <taxon>Hirundo</taxon>
    </lineage>
</organism>
<keyword evidence="3 12" id="KW-0728">SH3 domain</keyword>
<evidence type="ECO:0000256" key="3">
    <source>
        <dbReference type="ARBA" id="ARBA00022443"/>
    </source>
</evidence>
<dbReference type="GO" id="GO:0003779">
    <property type="term" value="F:actin binding"/>
    <property type="evidence" value="ECO:0007669"/>
    <property type="project" value="UniProtKB-KW"/>
</dbReference>
<feature type="domain" description="MyTH4" evidence="18">
    <location>
        <begin position="2677"/>
        <end position="2831"/>
    </location>
</feature>
<dbReference type="PANTHER" id="PTHR22692:SF21">
    <property type="entry name" value="MYOSIN XVA"/>
    <property type="match status" value="1"/>
</dbReference>
<dbReference type="SMART" id="SM00139">
    <property type="entry name" value="MyTH4"/>
    <property type="match status" value="2"/>
</dbReference>
<dbReference type="FunFam" id="1.20.58.530:FF:000005">
    <property type="entry name" value="unconventional myosin-IXa isoform X1"/>
    <property type="match status" value="1"/>
</dbReference>
<keyword evidence="9 13" id="KW-0518">Myosin</keyword>
<keyword evidence="11 13" id="KW-0009">Actin-binding</keyword>
<dbReference type="SUPFAM" id="SSF52540">
    <property type="entry name" value="P-loop containing nucleoside triphosphate hydrolases"/>
    <property type="match status" value="1"/>
</dbReference>
<dbReference type="Pfam" id="PF00063">
    <property type="entry name" value="Myosin_head"/>
    <property type="match status" value="1"/>
</dbReference>
<feature type="compositionally biased region" description="Basic and acidic residues" evidence="15">
    <location>
        <begin position="150"/>
        <end position="162"/>
    </location>
</feature>
<dbReference type="Gene3D" id="1.10.10.820">
    <property type="match status" value="1"/>
</dbReference>
<dbReference type="Pfam" id="PF00373">
    <property type="entry name" value="FERM_M"/>
    <property type="match status" value="1"/>
</dbReference>
<keyword evidence="10 13" id="KW-0505">Motor protein</keyword>
<dbReference type="Proteomes" id="UP000269221">
    <property type="component" value="Unassembled WGS sequence"/>
</dbReference>
<keyword evidence="5" id="KW-0677">Repeat</keyword>
<dbReference type="InterPro" id="IPR001609">
    <property type="entry name" value="Myosin_head_motor_dom-like"/>
</dbReference>
<feature type="domain" description="MyTH4" evidence="18">
    <location>
        <begin position="1750"/>
        <end position="1901"/>
    </location>
</feature>
<evidence type="ECO:0000313" key="20">
    <source>
        <dbReference type="EMBL" id="RMC17590.1"/>
    </source>
</evidence>
<evidence type="ECO:0000313" key="21">
    <source>
        <dbReference type="Proteomes" id="UP000269221"/>
    </source>
</evidence>
<feature type="domain" description="FERM" evidence="17">
    <location>
        <begin position="2836"/>
        <end position="3157"/>
    </location>
</feature>
<dbReference type="Gene3D" id="1.20.120.720">
    <property type="entry name" value="Myosin VI head, motor domain, U50 subdomain"/>
    <property type="match status" value="1"/>
</dbReference>
<proteinExistence type="inferred from homology"/>
<comment type="similarity">
    <text evidence="2 13">Belongs to the TRAFAC class myosin-kinesin ATPase superfamily. Myosin family.</text>
</comment>
<name>A0A3M0L3Q2_HIRRU</name>
<evidence type="ECO:0000256" key="2">
    <source>
        <dbReference type="ARBA" id="ARBA00008314"/>
    </source>
</evidence>
<dbReference type="SMART" id="SM00326">
    <property type="entry name" value="SH3"/>
    <property type="match status" value="1"/>
</dbReference>
<dbReference type="PROSITE" id="PS50002">
    <property type="entry name" value="SH3"/>
    <property type="match status" value="1"/>
</dbReference>
<feature type="compositionally biased region" description="Basic residues" evidence="15">
    <location>
        <begin position="281"/>
        <end position="291"/>
    </location>
</feature>
<dbReference type="InterPro" id="IPR000857">
    <property type="entry name" value="MyTH4_dom"/>
</dbReference>
<dbReference type="InterPro" id="IPR051567">
    <property type="entry name" value="Unconventional_Myosin_ATPase"/>
</dbReference>
<evidence type="ECO:0000256" key="4">
    <source>
        <dbReference type="ARBA" id="ARBA00022490"/>
    </source>
</evidence>
<dbReference type="SUPFAM" id="SSF47031">
    <property type="entry name" value="Second domain of FERM"/>
    <property type="match status" value="1"/>
</dbReference>
<feature type="compositionally biased region" description="Pro residues" evidence="15">
    <location>
        <begin position="735"/>
        <end position="748"/>
    </location>
</feature>
<dbReference type="SMART" id="SM00015">
    <property type="entry name" value="IQ"/>
    <property type="match status" value="2"/>
</dbReference>
<evidence type="ECO:0008006" key="22">
    <source>
        <dbReference type="Google" id="ProtNLM"/>
    </source>
</evidence>
<sequence length="3157" mass="355875">MVGKKGEPKGKAGKGKGKDGKKGKKEDPNESEDASDAELLKAEESEGTEVVEEEKEEKEEEKEEKEEKEEEKEKDEEDVAAEEPKKGKGKEKKGLPKAGVAKKLGRGKKAQQETEGEEGESSAATAKKNMKGTSKLVMGLATDKKKKGAKGAEAKGQPKESVEASPAEEEAAAPPKARAKRSLRSTSKLFLGFKNLGLRRPKKGQFKNTSRFFWGLHKHSTKKRKKKKNKAVLKSTSNLMMRFKQVSKKRKEEAKKEAPSKPSFLLLRRGGQDPEDGASLFRRRPERKFKPRAQVLSKAASATGWLARKVLSRRGRLVGGSRATDTAWLSRIGAKKLPFPAEDEILRHRANMKRIPGGVGLSAPGSSRQGSMARRPSRRGSRRAAAEPPAPRYGWAQEENGAYSRQRGYGKEDGAYGSRRGYGRKEDGAYRPWSRHPKEEDGAYGPRHGYAEEDGAYGPWHGYSEEEDGAYSPRHNYSEEEEGYVQSPAYPAGYGFEDAGPTSYSDYPDYETEEEYDYHGSFWEDGDQPGHPYGYSELEDEEPFDGGSPLGLYDPYSSDPEYGEEAAGPFGYSGDPYEDFGEPFAGGYPGGEYPEHRIQYSEGGWAPHAQSSCNPYALGLEEIAEGEEPEEWEEEEEEEKEYPFSILSASSLRGMRQTLSSKLSLNRKFRLFPRPQVKLFGRDRLDVPLPPSPHLPAARDEDDYDESPSPPSGRRGWADAGRSILPSNPRGNRSPSPPRRAAFPPPHGRAPGSPAVPRHGARPPGPAEPIEADGAAGEEGAGRYAVVTPQVQRLGSFRRASRMYKQHWSTQHVVRVREMPDAWTTEQGRPQQPTQRGRRWAGQWGADIARYLCQRSPAGGWRDRHPWADGYLGTKQPWRSKMQSLCSLPIVRYQEPQEEDGLEDMTQLEDLQEAAVLSNIRTRFERQLIYTYIGSILVSVNPYRLYNIYGKEQVLQYEGRALGENPPHLFAIANVAYSKVMDAKHNQCIIISGESGSGKTEATKLILSYLAAVSQKRSVAPQILEATPLLESFGNAKTVRNDNSSRFGKFVEIFLEDGLICGAITSQYLLEKSRVVFQAKTERNYHIFYEMLAGLPSQQRQRYCLQDAETYYYLNQGGNCEIPGKDDAEDFRRLLNTMEVLNFSVDEQNSIFRILSSVLHLGNVYFEKYETDCQEVATVVSATEIRTVAELLQVSPEGLQKAITFKVTETQREKIFTPLTVESAVDARDAIAKTLYSLLFGWLTDRINKLVYPRQDALSIAILDIYGFEDLNFNSFEQLCINYANEYLQFFFNRIVFQEEQEEYLREQIEWKEIPFSDNQPCIDLISQKPYGILRILDDQSCFPQATDHTFLQKCHYHHGTNPLYTKPKMPLPEFTIKHYAGKVTYQVHKFLDKNYDQVRQDVLDLFLSSRTKVVANLFFGHAQVLARQRSLIRRSSTRTRRYKAPTVAARFQQSLLELVEKMERCNPFFVRCIKPNNKKEPGLFEADVVRTQLRYSGILETIRIRKEGFPIRIPFLVFIDRYRCLVDMWSNVIPNGANCVEMLRSLCPVNPSMYYVGVTKEQLYQALESKRARAHHLAALTLQRYARTFFIKRRFRSLRRKIVLLQSRARGYLARQRYRRMRHTLIKFRSLVHIYVNRRRYLKRKEDARRRAEEEKERMKQAGLSIRVLRRQELTRREVVDVTHLEIPAELMGLLEAAAAAREVNAGCVVLVPPPALQPEPQLTLPLDINDYSMAKYVRGHFQEPAFGMLTAPLKAPLTRLDEELCPEALSLFQLILRFMGDPGLGGPQETLFGNYIVQKGLSVPGLRDELLAQAANQVWRNTNVNNEERGWLLLATCLSAFPPSAAFDKYLLKFVSDYAFAGYKPVCQRKLMHAMAHSQLGAAAARTFPPSLLEWTANRQQASMALDLHCFNGAGGVALAPRVTTLEGRRDRRHPLTARSSPGDQFSCPIHSWSTGEDLAGDVLKHRGLAEGWRGWSVAMKAGAQWAELAGHDYVLDLVSDLELLRGFPRQKSCFLIAWDGAESHSRDSRPVLGHGFDLDEVPPPPAVKAPTLPSLEAYHPHDGEFGEPRSQKGLDRYLDSLFDPVLSYGNGELEKPSILSQRLKGGGGVGGGNSGTDANRSKPPAAAEPRAAVGRRWPAEPVRHSRLNSEHFPRPTHDIRNIIRQCQPAPRSSQPHSKLFGKKLDPHEEAMQILKEQLSAARVPSAVGPKEVVAAVKPVPSARYQLRAPPGRPAATRPPVFVSRELPSEAQQVQTQLHRSCSEDFYTYHNVPWKIFIRKEVQNVGTLGDRLVPSSYRDKRVYTKPWSLPRQVFYPKDSINNPLLLDLIFRQIFNDVLSDTCIRISQEERLRLKSLFAENKLDSFSPVATENVKREIVAAARDGCEVYFSRLFPATGSVGTGVQILAVSHTGIKLLRVVKGTNVSGEQLRVLRAYSYPDVLFVTTPSRNMLEFNLRSEKLILFSPKAPQVKVMVDLFITELRKDSQYVVAVRNYSPEDRGQLSFHKGDIIHLQSLEHAERDHYYGCVVRKKVMYLEELKTGTQDFGWKFGAIHGRSGLFPAEYVQPVAAPDFVHLPAERREEPRDKQGRVAASAAVAVAVASTAAAQELDRKTEVSPASATFVEGPEGEGVEQLRDVTGACPMLVFAQRHFRAARRGTMDSRGMKVPSVLEMLTFTKIPIQESLIEFVDGGLNKLAAEAFQAVMKFMGDHPLRGQTELDVVCTILKLCAEHEVLRDEVYCQIIKQITNNTSSKPDSCQRGWRLLYILAAYYKCSEVLQPFLLAFLQDASRHPELPFHGIAKACEQNLRKTLQFGGRSLFPSSMELKAMVAGRSAKRQLFLLPGGIERHLKIKTCSVALDVIEELCCEMGLQNPEALEEYILFVVTDRGQSVRPLTRREYVLDVAAETELRDASYTFWCRRVVWSQPLKFDNELYVTVHYNQVLPDYLKGLFTVLPPARPGEQHFPHVAKLAALQHRAKDRHHLPTAREMQDYVPPQLFRLLKPQSWLQMVTQHVQQAQALSAHQARAQFLGLLSAYPMFGSSFFYIQSCSNNAIVSPCILAVNQNGLNFLSKETHEPIAKFSLNEIQSTRTQRPTAGSSYPYVEITLGDLLAQGITQLQLEQGLELCRVVAAHMERLLGAREKRLTLPPSEITLL</sequence>
<evidence type="ECO:0000256" key="15">
    <source>
        <dbReference type="SAM" id="MobiDB-lite"/>
    </source>
</evidence>
<feature type="compositionally biased region" description="Basic and acidic residues" evidence="15">
    <location>
        <begin position="250"/>
        <end position="259"/>
    </location>
</feature>
<dbReference type="InterPro" id="IPR000299">
    <property type="entry name" value="FERM_domain"/>
</dbReference>
<reference evidence="20 21" key="1">
    <citation type="submission" date="2018-07" db="EMBL/GenBank/DDBJ databases">
        <title>A high quality draft genome assembly of the barn swallow (H. rustica rustica).</title>
        <authorList>
            <person name="Formenti G."/>
            <person name="Chiara M."/>
            <person name="Poveda L."/>
            <person name="Francoijs K.-J."/>
            <person name="Bonisoli-Alquati A."/>
            <person name="Canova L."/>
            <person name="Gianfranceschi L."/>
            <person name="Horner D.S."/>
            <person name="Saino N."/>
        </authorList>
    </citation>
    <scope>NUCLEOTIDE SEQUENCE [LARGE SCALE GENOMIC DNA]</scope>
    <source>
        <strain evidence="20">Chelidonia</strain>
        <tissue evidence="20">Blood</tissue>
    </source>
</reference>
<dbReference type="Gene3D" id="1.25.40.530">
    <property type="entry name" value="MyTH4 domain"/>
    <property type="match status" value="2"/>
</dbReference>
<dbReference type="InterPro" id="IPR036028">
    <property type="entry name" value="SH3-like_dom_sf"/>
</dbReference>
<comment type="caution">
    <text evidence="20">The sequence shown here is derived from an EMBL/GenBank/DDBJ whole genome shotgun (WGS) entry which is preliminary data.</text>
</comment>
<feature type="binding site" evidence="13">
    <location>
        <begin position="993"/>
        <end position="1000"/>
    </location>
    <ligand>
        <name>ATP</name>
        <dbReference type="ChEBI" id="CHEBI:30616"/>
    </ligand>
</feature>
<feature type="region of interest" description="Disordered" evidence="15">
    <location>
        <begin position="355"/>
        <end position="592"/>
    </location>
</feature>
<feature type="region of interest" description="Disordered" evidence="15">
    <location>
        <begin position="683"/>
        <end position="774"/>
    </location>
</feature>
<dbReference type="PROSITE" id="PS50057">
    <property type="entry name" value="FERM_3"/>
    <property type="match status" value="1"/>
</dbReference>
<evidence type="ECO:0000256" key="14">
    <source>
        <dbReference type="SAM" id="Coils"/>
    </source>
</evidence>
<dbReference type="CDD" id="cd14473">
    <property type="entry name" value="FERM_B-lobe"/>
    <property type="match status" value="1"/>
</dbReference>
<dbReference type="InterPro" id="IPR035963">
    <property type="entry name" value="FERM_2"/>
</dbReference>
<dbReference type="PANTHER" id="PTHR22692">
    <property type="entry name" value="MYOSIN VII, XV"/>
    <property type="match status" value="1"/>
</dbReference>
<evidence type="ECO:0000256" key="1">
    <source>
        <dbReference type="ARBA" id="ARBA00004496"/>
    </source>
</evidence>
<evidence type="ECO:0000259" key="18">
    <source>
        <dbReference type="PROSITE" id="PS51016"/>
    </source>
</evidence>
<dbReference type="GO" id="GO:0005524">
    <property type="term" value="F:ATP binding"/>
    <property type="evidence" value="ECO:0007669"/>
    <property type="project" value="UniProtKB-UniRule"/>
</dbReference>
<dbReference type="PROSITE" id="PS51456">
    <property type="entry name" value="MYOSIN_MOTOR"/>
    <property type="match status" value="1"/>
</dbReference>
<protein>
    <recommendedName>
        <fullName evidence="22">Myosin motor domain-containing protein</fullName>
    </recommendedName>
</protein>
<feature type="region of interest" description="Actin-binding" evidence="13">
    <location>
        <begin position="1456"/>
        <end position="1478"/>
    </location>
</feature>
<dbReference type="Gene3D" id="3.40.850.10">
    <property type="entry name" value="Kinesin motor domain"/>
    <property type="match status" value="1"/>
</dbReference>
<keyword evidence="7 13" id="KW-0067">ATP-binding</keyword>
<feature type="compositionally biased region" description="Acidic residues" evidence="15">
    <location>
        <begin position="45"/>
        <end position="81"/>
    </location>
</feature>
<dbReference type="Pfam" id="PF26570">
    <property type="entry name" value="MYO15"/>
    <property type="match status" value="1"/>
</dbReference>
<dbReference type="InterPro" id="IPR011993">
    <property type="entry name" value="PH-like_dom_sf"/>
</dbReference>
<dbReference type="GO" id="GO:0005737">
    <property type="term" value="C:cytoplasm"/>
    <property type="evidence" value="ECO:0007669"/>
    <property type="project" value="UniProtKB-SubCell"/>
</dbReference>
<evidence type="ECO:0000256" key="5">
    <source>
        <dbReference type="ARBA" id="ARBA00022737"/>
    </source>
</evidence>
<dbReference type="Gene3D" id="2.30.29.30">
    <property type="entry name" value="Pleckstrin-homology domain (PH domain)/Phosphotyrosine-binding domain (PTB)"/>
    <property type="match status" value="2"/>
</dbReference>
<evidence type="ECO:0000256" key="13">
    <source>
        <dbReference type="PROSITE-ProRule" id="PRU00782"/>
    </source>
</evidence>
<feature type="compositionally biased region" description="Basic and acidic residues" evidence="15">
    <location>
        <begin position="1"/>
        <end position="28"/>
    </location>
</feature>
<dbReference type="CDD" id="cd13201">
    <property type="entry name" value="FERM_C_MyoXV"/>
    <property type="match status" value="1"/>
</dbReference>
<feature type="domain" description="SH3" evidence="16">
    <location>
        <begin position="2485"/>
        <end position="2571"/>
    </location>
</feature>
<evidence type="ECO:0000256" key="6">
    <source>
        <dbReference type="ARBA" id="ARBA00022741"/>
    </source>
</evidence>
<evidence type="ECO:0000256" key="8">
    <source>
        <dbReference type="ARBA" id="ARBA00023054"/>
    </source>
</evidence>
<dbReference type="FunFam" id="2.30.30.40:FF:000201">
    <property type="entry name" value="Myosin XVA"/>
    <property type="match status" value="1"/>
</dbReference>
<dbReference type="SMART" id="SM00242">
    <property type="entry name" value="MYSc"/>
    <property type="match status" value="1"/>
</dbReference>
<evidence type="ECO:0000256" key="7">
    <source>
        <dbReference type="ARBA" id="ARBA00022840"/>
    </source>
</evidence>
<feature type="compositionally biased region" description="Acidic residues" evidence="15">
    <location>
        <begin position="624"/>
        <end position="640"/>
    </location>
</feature>
<evidence type="ECO:0000256" key="10">
    <source>
        <dbReference type="ARBA" id="ARBA00023175"/>
    </source>
</evidence>
<accession>A0A3M0L3Q2</accession>
<keyword evidence="4" id="KW-0963">Cytoplasm</keyword>
<dbReference type="Gene3D" id="2.30.30.40">
    <property type="entry name" value="SH3 Domains"/>
    <property type="match status" value="1"/>
</dbReference>
<dbReference type="GO" id="GO:0016459">
    <property type="term" value="C:myosin complex"/>
    <property type="evidence" value="ECO:0007669"/>
    <property type="project" value="UniProtKB-KW"/>
</dbReference>
<dbReference type="Pfam" id="PF07653">
    <property type="entry name" value="SH3_2"/>
    <property type="match status" value="1"/>
</dbReference>
<evidence type="ECO:0000259" key="16">
    <source>
        <dbReference type="PROSITE" id="PS50002"/>
    </source>
</evidence>
<dbReference type="GO" id="GO:0003774">
    <property type="term" value="F:cytoskeletal motor activity"/>
    <property type="evidence" value="ECO:0007669"/>
    <property type="project" value="UniProtKB-UniRule"/>
</dbReference>
<dbReference type="InterPro" id="IPR041795">
    <property type="entry name" value="MyoXV_FERM_C"/>
</dbReference>
<dbReference type="InterPro" id="IPR027417">
    <property type="entry name" value="P-loop_NTPase"/>
</dbReference>
<feature type="region of interest" description="Disordered" evidence="15">
    <location>
        <begin position="624"/>
        <end position="643"/>
    </location>
</feature>
<keyword evidence="8 14" id="KW-0175">Coiled coil</keyword>
<dbReference type="Gene3D" id="6.20.240.20">
    <property type="match status" value="1"/>
</dbReference>
<dbReference type="InterPro" id="IPR038185">
    <property type="entry name" value="MyTH4_dom_sf"/>
</dbReference>
<keyword evidence="6 13" id="KW-0547">Nucleotide-binding</keyword>
<dbReference type="FunFam" id="1.10.10.820:FF:000001">
    <property type="entry name" value="Myosin heavy chain"/>
    <property type="match status" value="1"/>
</dbReference>